<dbReference type="CDD" id="cd08646">
    <property type="entry name" value="FMT_core_Met-tRNA-FMT_N"/>
    <property type="match status" value="1"/>
</dbReference>
<comment type="function">
    <text evidence="5">Attaches a formyl group to the free amino group of methionyl-tRNA(fMet). The formyl group appears to play a dual role in the initiator identity of N-formylmethionyl-tRNA by promoting its recognition by IF2 and preventing the misappropriation of this tRNA by the elongation apparatus.</text>
</comment>
<dbReference type="InterPro" id="IPR011034">
    <property type="entry name" value="Formyl_transferase-like_C_sf"/>
</dbReference>
<keyword evidence="4 5" id="KW-0648">Protein biosynthesis</keyword>
<keyword evidence="9" id="KW-1185">Reference proteome</keyword>
<dbReference type="Gene3D" id="3.40.50.12230">
    <property type="match status" value="1"/>
</dbReference>
<comment type="similarity">
    <text evidence="1 5">Belongs to the Fmt family.</text>
</comment>
<dbReference type="NCBIfam" id="TIGR00460">
    <property type="entry name" value="fmt"/>
    <property type="match status" value="1"/>
</dbReference>
<sequence>MRVVFMGTPEFSVPVLTRIAGQGHEIAAVYTRAPKPAGRRGLELSLSPVHLAAQRLGIDVLTPKTLRAEDAAATLAAFRPEVVVVVAYGLLLPRAILDVPPRGCLNLHGSLLPRWRGAAPIQRAIMAGDRETGVMVMAMEDGLDTGPVALTERIAITSESASGELFGELAELGAGLMARALALLEKGELAFTPQSKEGVTYAHKIDKSEARIDWRKSAPEIHNLIRGLSPAPGAFFEADLGKGTERIKVLRTSLAKGSGSPGAILDGLTIACGEGAIQLLDVQRAGKGPIKAADFLRGAKLGKALPVQPDPSDAAL</sequence>
<dbReference type="CDD" id="cd08704">
    <property type="entry name" value="Met_tRNA_FMT_C"/>
    <property type="match status" value="1"/>
</dbReference>
<keyword evidence="3 5" id="KW-0808">Transferase</keyword>
<evidence type="ECO:0000313" key="9">
    <source>
        <dbReference type="Proteomes" id="UP000198755"/>
    </source>
</evidence>
<dbReference type="InterPro" id="IPR002376">
    <property type="entry name" value="Formyl_transf_N"/>
</dbReference>
<dbReference type="Pfam" id="PF00551">
    <property type="entry name" value="Formyl_trans_N"/>
    <property type="match status" value="1"/>
</dbReference>
<dbReference type="EMBL" id="FOSN01000007">
    <property type="protein sequence ID" value="SFK38123.1"/>
    <property type="molecule type" value="Genomic_DNA"/>
</dbReference>
<proteinExistence type="inferred from homology"/>
<evidence type="ECO:0000259" key="6">
    <source>
        <dbReference type="Pfam" id="PF00551"/>
    </source>
</evidence>
<evidence type="ECO:0000256" key="5">
    <source>
        <dbReference type="HAMAP-Rule" id="MF_00182"/>
    </source>
</evidence>
<evidence type="ECO:0000256" key="4">
    <source>
        <dbReference type="ARBA" id="ARBA00022917"/>
    </source>
</evidence>
<feature type="domain" description="Formyl transferase C-terminal" evidence="7">
    <location>
        <begin position="204"/>
        <end position="299"/>
    </location>
</feature>
<dbReference type="PANTHER" id="PTHR11138">
    <property type="entry name" value="METHIONYL-TRNA FORMYLTRANSFERASE"/>
    <property type="match status" value="1"/>
</dbReference>
<feature type="binding site" evidence="5">
    <location>
        <begin position="110"/>
        <end position="113"/>
    </location>
    <ligand>
        <name>(6S)-5,6,7,8-tetrahydrofolate</name>
        <dbReference type="ChEBI" id="CHEBI:57453"/>
    </ligand>
</feature>
<dbReference type="HAMAP" id="MF_00182">
    <property type="entry name" value="Formyl_trans"/>
    <property type="match status" value="1"/>
</dbReference>
<name>A0A1I3Z1Z7_9HYPH</name>
<accession>A0A1I3Z1Z7</accession>
<dbReference type="GO" id="GO:0005829">
    <property type="term" value="C:cytosol"/>
    <property type="evidence" value="ECO:0007669"/>
    <property type="project" value="TreeGrafter"/>
</dbReference>
<evidence type="ECO:0000313" key="8">
    <source>
        <dbReference type="EMBL" id="SFK38123.1"/>
    </source>
</evidence>
<dbReference type="InterPro" id="IPR044135">
    <property type="entry name" value="Met-tRNA-FMT_C"/>
</dbReference>
<dbReference type="AlphaFoldDB" id="A0A1I3Z1Z7"/>
<dbReference type="InterPro" id="IPR041711">
    <property type="entry name" value="Met-tRNA-FMT_N"/>
</dbReference>
<dbReference type="Pfam" id="PF02911">
    <property type="entry name" value="Formyl_trans_C"/>
    <property type="match status" value="1"/>
</dbReference>
<evidence type="ECO:0000256" key="3">
    <source>
        <dbReference type="ARBA" id="ARBA00022679"/>
    </source>
</evidence>
<evidence type="ECO:0000259" key="7">
    <source>
        <dbReference type="Pfam" id="PF02911"/>
    </source>
</evidence>
<dbReference type="EC" id="2.1.2.9" evidence="2 5"/>
<evidence type="ECO:0000256" key="2">
    <source>
        <dbReference type="ARBA" id="ARBA00012261"/>
    </source>
</evidence>
<dbReference type="InterPro" id="IPR005794">
    <property type="entry name" value="Fmt"/>
</dbReference>
<reference evidence="8 9" key="1">
    <citation type="submission" date="2016-10" db="EMBL/GenBank/DDBJ databases">
        <authorList>
            <person name="de Groot N.N."/>
        </authorList>
    </citation>
    <scope>NUCLEOTIDE SEQUENCE [LARGE SCALE GENOMIC DNA]</scope>
    <source>
        <strain evidence="8 9">NE2</strain>
    </source>
</reference>
<evidence type="ECO:0000256" key="1">
    <source>
        <dbReference type="ARBA" id="ARBA00010699"/>
    </source>
</evidence>
<dbReference type="GO" id="GO:0004479">
    <property type="term" value="F:methionyl-tRNA formyltransferase activity"/>
    <property type="evidence" value="ECO:0007669"/>
    <property type="project" value="UniProtKB-UniRule"/>
</dbReference>
<dbReference type="PANTHER" id="PTHR11138:SF5">
    <property type="entry name" value="METHIONYL-TRNA FORMYLTRANSFERASE, MITOCHONDRIAL"/>
    <property type="match status" value="1"/>
</dbReference>
<gene>
    <name evidence="5" type="primary">fmt</name>
    <name evidence="8" type="ORF">SAMN05444581_10720</name>
</gene>
<dbReference type="SUPFAM" id="SSF50486">
    <property type="entry name" value="FMT C-terminal domain-like"/>
    <property type="match status" value="1"/>
</dbReference>
<dbReference type="STRING" id="1612308.SAMN05444581_10720"/>
<protein>
    <recommendedName>
        <fullName evidence="2 5">Methionyl-tRNA formyltransferase</fullName>
        <ecNumber evidence="2 5">2.1.2.9</ecNumber>
    </recommendedName>
</protein>
<dbReference type="InterPro" id="IPR036477">
    <property type="entry name" value="Formyl_transf_N_sf"/>
</dbReference>
<feature type="domain" description="Formyl transferase N-terminal" evidence="6">
    <location>
        <begin position="1"/>
        <end position="180"/>
    </location>
</feature>
<dbReference type="Proteomes" id="UP000198755">
    <property type="component" value="Unassembled WGS sequence"/>
</dbReference>
<organism evidence="8 9">
    <name type="scientific">Methylocapsa palsarum</name>
    <dbReference type="NCBI Taxonomy" id="1612308"/>
    <lineage>
        <taxon>Bacteria</taxon>
        <taxon>Pseudomonadati</taxon>
        <taxon>Pseudomonadota</taxon>
        <taxon>Alphaproteobacteria</taxon>
        <taxon>Hyphomicrobiales</taxon>
        <taxon>Beijerinckiaceae</taxon>
        <taxon>Methylocapsa</taxon>
    </lineage>
</organism>
<dbReference type="InterPro" id="IPR005793">
    <property type="entry name" value="Formyl_trans_C"/>
</dbReference>
<comment type="catalytic activity">
    <reaction evidence="5">
        <text>L-methionyl-tRNA(fMet) + (6R)-10-formyltetrahydrofolate = N-formyl-L-methionyl-tRNA(fMet) + (6S)-5,6,7,8-tetrahydrofolate + H(+)</text>
        <dbReference type="Rhea" id="RHEA:24380"/>
        <dbReference type="Rhea" id="RHEA-COMP:9952"/>
        <dbReference type="Rhea" id="RHEA-COMP:9953"/>
        <dbReference type="ChEBI" id="CHEBI:15378"/>
        <dbReference type="ChEBI" id="CHEBI:57453"/>
        <dbReference type="ChEBI" id="CHEBI:78530"/>
        <dbReference type="ChEBI" id="CHEBI:78844"/>
        <dbReference type="ChEBI" id="CHEBI:195366"/>
        <dbReference type="EC" id="2.1.2.9"/>
    </reaction>
</comment>
<dbReference type="SUPFAM" id="SSF53328">
    <property type="entry name" value="Formyltransferase"/>
    <property type="match status" value="1"/>
</dbReference>
<dbReference type="RefSeq" id="WP_280140544.1">
    <property type="nucleotide sequence ID" value="NZ_FOSN01000007.1"/>
</dbReference>